<dbReference type="EMBL" id="JANBUJ010000181">
    <property type="protein sequence ID" value="KAJ2773756.1"/>
    <property type="molecule type" value="Genomic_DNA"/>
</dbReference>
<organism evidence="1 2">
    <name type="scientific">Coemansia nantahalensis</name>
    <dbReference type="NCBI Taxonomy" id="2789366"/>
    <lineage>
        <taxon>Eukaryota</taxon>
        <taxon>Fungi</taxon>
        <taxon>Fungi incertae sedis</taxon>
        <taxon>Zoopagomycota</taxon>
        <taxon>Kickxellomycotina</taxon>
        <taxon>Kickxellomycetes</taxon>
        <taxon>Kickxellales</taxon>
        <taxon>Kickxellaceae</taxon>
        <taxon>Coemansia</taxon>
    </lineage>
</organism>
<dbReference type="Proteomes" id="UP001140234">
    <property type="component" value="Unassembled WGS sequence"/>
</dbReference>
<evidence type="ECO:0000313" key="2">
    <source>
        <dbReference type="Proteomes" id="UP001140234"/>
    </source>
</evidence>
<accession>A0ACC1K613</accession>
<evidence type="ECO:0000313" key="1">
    <source>
        <dbReference type="EMBL" id="KAJ2773756.1"/>
    </source>
</evidence>
<protein>
    <submittedName>
        <fullName evidence="1">LIM domain-containing protein 2</fullName>
    </submittedName>
</protein>
<reference evidence="1" key="1">
    <citation type="submission" date="2022-07" db="EMBL/GenBank/DDBJ databases">
        <title>Phylogenomic reconstructions and comparative analyses of Kickxellomycotina fungi.</title>
        <authorList>
            <person name="Reynolds N.K."/>
            <person name="Stajich J.E."/>
            <person name="Barry K."/>
            <person name="Grigoriev I.V."/>
            <person name="Crous P."/>
            <person name="Smith M.E."/>
        </authorList>
    </citation>
    <scope>NUCLEOTIDE SEQUENCE</scope>
    <source>
        <strain evidence="1">CBS 109366</strain>
    </source>
</reference>
<proteinExistence type="predicted"/>
<comment type="caution">
    <text evidence="1">The sequence shown here is derived from an EMBL/GenBank/DDBJ whole genome shotgun (WGS) entry which is preliminary data.</text>
</comment>
<name>A0ACC1K613_9FUNG</name>
<sequence length="491" mass="52516">FREMNRAIMESFTSVDDFLLHMRQLRERGDQAAAPTAAPYAGDQAQVQRAGDIGVDRQTHYEREQVTSPSGTPWITERVIDKKIKTKVLEKRYPADASVKSSVSAAQAAGEQTLTGGGGLAVASAKALAACGPPAAINGRSSAASRPSTSLLNDTREINGWEHPLCPVCSSVVYPNDRVTHEGYGYHRTCMRCQQCSQVTPAASAVRIKGAIYCKKHGTELLRRRSILMRKKSTMGRRSRQSRSRASIAGSDRFVDPAMLFEAAPPVPPMPIHAATQPGAGESQQPRRVTTALRNFLEAAAEQIDATPPPSARVVGAAAGSPAGRRPLPVPQSPPPARQQSPAQPATPRSIFAGSRDSMYDSNVVNALRMEAQRQINGSQVSIVAPAAAVPSPKTPLAADRDARQMLSPCGPSIADGLNKLRPDSVSSQFDPFEASHANLAAGGIGGFGAPMSGQRPAFAPNAQMDNLERRFRNANFRPPWALTSQSTFQL</sequence>
<keyword evidence="2" id="KW-1185">Reference proteome</keyword>
<gene>
    <name evidence="1" type="primary">LIMD2</name>
    <name evidence="1" type="ORF">IWQ57_001147</name>
</gene>
<feature type="non-terminal residue" evidence="1">
    <location>
        <position position="1"/>
    </location>
</feature>